<organism evidence="1 2">
    <name type="scientific">Chromobacterium violaceum</name>
    <dbReference type="NCBI Taxonomy" id="536"/>
    <lineage>
        <taxon>Bacteria</taxon>
        <taxon>Pseudomonadati</taxon>
        <taxon>Pseudomonadota</taxon>
        <taxon>Betaproteobacteria</taxon>
        <taxon>Neisseriales</taxon>
        <taxon>Chromobacteriaceae</taxon>
        <taxon>Chromobacterium</taxon>
    </lineage>
</organism>
<name>A0A447TEM2_CHRVL</name>
<dbReference type="AlphaFoldDB" id="A0A447TEM2"/>
<dbReference type="Pfam" id="PF14559">
    <property type="entry name" value="TPR_19"/>
    <property type="match status" value="1"/>
</dbReference>
<dbReference type="Proteomes" id="UP000275777">
    <property type="component" value="Chromosome"/>
</dbReference>
<dbReference type="EMBL" id="LR134182">
    <property type="protein sequence ID" value="VEB43390.1"/>
    <property type="molecule type" value="Genomic_DNA"/>
</dbReference>
<proteinExistence type="predicted"/>
<evidence type="ECO:0000313" key="1">
    <source>
        <dbReference type="EMBL" id="VEB43390.1"/>
    </source>
</evidence>
<sequence length="163" mass="17856">MRDACLAQPTADNELAYADLLLDQKRLAEAEPALAALARNGQRLSAGQRQTLKDLLAGQALIRAEQARAAGQPRQADDILRQAALAAPDNPRLQRALAEGDMASGRWDAARAGWTRYWRRGRTTTKPAWRCWTRTSAPAGWVRPGPAPIFCRSRNRAGTPISC</sequence>
<dbReference type="InterPro" id="IPR011990">
    <property type="entry name" value="TPR-like_helical_dom_sf"/>
</dbReference>
<evidence type="ECO:0000313" key="2">
    <source>
        <dbReference type="Proteomes" id="UP000275777"/>
    </source>
</evidence>
<dbReference type="Gene3D" id="1.25.40.10">
    <property type="entry name" value="Tetratricopeptide repeat domain"/>
    <property type="match status" value="1"/>
</dbReference>
<evidence type="ECO:0008006" key="3">
    <source>
        <dbReference type="Google" id="ProtNLM"/>
    </source>
</evidence>
<reference evidence="1 2" key="1">
    <citation type="submission" date="2018-12" db="EMBL/GenBank/DDBJ databases">
        <authorList>
            <consortium name="Pathogen Informatics"/>
        </authorList>
    </citation>
    <scope>NUCLEOTIDE SEQUENCE [LARGE SCALE GENOMIC DNA]</scope>
    <source>
        <strain evidence="1 2">NCTC9695</strain>
    </source>
</reference>
<dbReference type="SUPFAM" id="SSF48452">
    <property type="entry name" value="TPR-like"/>
    <property type="match status" value="1"/>
</dbReference>
<protein>
    <recommendedName>
        <fullName evidence="3">Cellulose synthase operon protein C</fullName>
    </recommendedName>
</protein>
<gene>
    <name evidence="1" type="ORF">NCTC9695_03848</name>
</gene>
<accession>A0A447TEM2</accession>